<dbReference type="AlphaFoldDB" id="A0AAF0F899"/>
<feature type="region of interest" description="Disordered" evidence="1">
    <location>
        <begin position="449"/>
        <end position="490"/>
    </location>
</feature>
<keyword evidence="3" id="KW-1185">Reference proteome</keyword>
<feature type="compositionally biased region" description="Basic and acidic residues" evidence="1">
    <location>
        <begin position="243"/>
        <end position="252"/>
    </location>
</feature>
<feature type="compositionally biased region" description="Basic and acidic residues" evidence="1">
    <location>
        <begin position="109"/>
        <end position="119"/>
    </location>
</feature>
<protein>
    <submittedName>
        <fullName evidence="2">Uncharacterized protein</fullName>
    </submittedName>
</protein>
<feature type="compositionally biased region" description="Polar residues" evidence="1">
    <location>
        <begin position="173"/>
        <end position="195"/>
    </location>
</feature>
<feature type="region of interest" description="Disordered" evidence="1">
    <location>
        <begin position="319"/>
        <end position="367"/>
    </location>
</feature>
<feature type="region of interest" description="Disordered" evidence="1">
    <location>
        <begin position="43"/>
        <end position="76"/>
    </location>
</feature>
<feature type="compositionally biased region" description="Polar residues" evidence="1">
    <location>
        <begin position="454"/>
        <end position="463"/>
    </location>
</feature>
<organism evidence="2 3">
    <name type="scientific">Malassezia psittaci</name>
    <dbReference type="NCBI Taxonomy" id="1821823"/>
    <lineage>
        <taxon>Eukaryota</taxon>
        <taxon>Fungi</taxon>
        <taxon>Dikarya</taxon>
        <taxon>Basidiomycota</taxon>
        <taxon>Ustilaginomycotina</taxon>
        <taxon>Malasseziomycetes</taxon>
        <taxon>Malasseziales</taxon>
        <taxon>Malasseziaceae</taxon>
        <taxon>Malassezia</taxon>
    </lineage>
</organism>
<name>A0AAF0F899_9BASI</name>
<feature type="compositionally biased region" description="Acidic residues" evidence="1">
    <location>
        <begin position="327"/>
        <end position="341"/>
    </location>
</feature>
<reference evidence="2" key="1">
    <citation type="submission" date="2023-02" db="EMBL/GenBank/DDBJ databases">
        <title>Mating type loci evolution in Malassezia.</title>
        <authorList>
            <person name="Coelho M.A."/>
        </authorList>
    </citation>
    <scope>NUCLEOTIDE SEQUENCE</scope>
    <source>
        <strain evidence="2">CBS 14136</strain>
    </source>
</reference>
<dbReference type="Proteomes" id="UP001214628">
    <property type="component" value="Chromosome 1"/>
</dbReference>
<feature type="compositionally biased region" description="Polar residues" evidence="1">
    <location>
        <begin position="217"/>
        <end position="226"/>
    </location>
</feature>
<feature type="compositionally biased region" description="Polar residues" evidence="1">
    <location>
        <begin position="266"/>
        <end position="288"/>
    </location>
</feature>
<feature type="region of interest" description="Disordered" evidence="1">
    <location>
        <begin position="154"/>
        <end position="302"/>
    </location>
</feature>
<feature type="region of interest" description="Disordered" evidence="1">
    <location>
        <begin position="109"/>
        <end position="139"/>
    </location>
</feature>
<sequence>MNESFPNPYDTPAPHTPHDLLPEESEEDELNRAIQESLSLEADAKERQRREEQEAVQAAIAASRDEERQRQEREQRSLLEERRIMELSRQEARRREAELQRQALLEKEILEQSRRDHNASRQYRQSNIPSSYPSADFSDEESLLWLETRKSLSVSSHSSAQSSSQYPVASSSGPNLASARTSTVSTGQQSRNQWQPIDRSPLHQQNPFEANGAATGFESSIPQLAQSEREPPSDSQSAIASSDGHEIFEAPERQFSFPNPYEMNEHQQATLNQRAYSPQMTQSEQDNIPSPSTVSPSGSSFGLSPKTFIPPLSRYEAALNAAAQAEQDSESDDSWANDDSSDQQNTTLQRGFDPSNEDQVGSEQEHVTAQDDYMAGQTGSHELPFTVTTQHTDRSELNSYRDQLAEPQHEESMQTTPIAQAANPYEARDQSKDSNAEFAPRITAGAFFRPDSKLQAQNASQPVSDWHPTADESLDSPVASERSSSRTSFERRASLFGEPYPPENSNGQPALSGVQFGFAESPYSLELFALPTSSTPLFARPSLDMRPRLPESSNESAQPLQLFFPSRITLSMNSSRKWFVIRAYSWKLLLQTMAWYGHTALYAQDPDLRLRPELAFCMPRRSNSLQDGAPTFVSLAMAVDNLSVDFSKSAQGIETYAARLGAIASTVSLAQHALALPMDLITFAQTLFSAPRLSSAPALRDLKQAIAKHDEWLSTRCDDLAQRARSESGLDANENLEWLWLHNELTILQHPSAPPAEPARAITPTSHREQLKQRVKKKLSRWSGVPATDKDLSCWITPYDLSQHTEVTSDASNDGRSTPIQH</sequence>
<feature type="compositionally biased region" description="Basic and acidic residues" evidence="1">
    <location>
        <begin position="43"/>
        <end position="53"/>
    </location>
</feature>
<accession>A0AAF0F899</accession>
<dbReference type="EMBL" id="CP118375">
    <property type="protein sequence ID" value="WFD41561.1"/>
    <property type="molecule type" value="Genomic_DNA"/>
</dbReference>
<feature type="compositionally biased region" description="Basic and acidic residues" evidence="1">
    <location>
        <begin position="63"/>
        <end position="76"/>
    </location>
</feature>
<feature type="compositionally biased region" description="Low complexity" evidence="1">
    <location>
        <begin position="289"/>
        <end position="302"/>
    </location>
</feature>
<evidence type="ECO:0000313" key="2">
    <source>
        <dbReference type="EMBL" id="WFD41561.1"/>
    </source>
</evidence>
<proteinExistence type="predicted"/>
<evidence type="ECO:0000313" key="3">
    <source>
        <dbReference type="Proteomes" id="UP001214628"/>
    </source>
</evidence>
<gene>
    <name evidence="2" type="ORF">MPSI1_000192</name>
</gene>
<feature type="compositionally biased region" description="Polar residues" evidence="1">
    <location>
        <begin position="120"/>
        <end position="133"/>
    </location>
</feature>
<feature type="compositionally biased region" description="Low complexity" evidence="1">
    <location>
        <begin position="154"/>
        <end position="172"/>
    </location>
</feature>
<evidence type="ECO:0000256" key="1">
    <source>
        <dbReference type="SAM" id="MobiDB-lite"/>
    </source>
</evidence>
<feature type="region of interest" description="Disordered" evidence="1">
    <location>
        <begin position="1"/>
        <end position="31"/>
    </location>
</feature>